<reference evidence="2 3" key="1">
    <citation type="submission" date="2018-02" db="EMBL/GenBank/DDBJ databases">
        <title>Genomic Encyclopedia of Archaeal and Bacterial Type Strains, Phase II (KMG-II): from individual species to whole genera.</title>
        <authorList>
            <person name="Goeker M."/>
        </authorList>
    </citation>
    <scope>NUCLEOTIDE SEQUENCE [LARGE SCALE GENOMIC DNA]</scope>
    <source>
        <strain evidence="2 3">DSM 16809</strain>
    </source>
</reference>
<gene>
    <name evidence="2" type="ORF">LY01_00346</name>
</gene>
<dbReference type="Proteomes" id="UP000239002">
    <property type="component" value="Unassembled WGS sequence"/>
</dbReference>
<evidence type="ECO:0000313" key="2">
    <source>
        <dbReference type="EMBL" id="PPK96525.1"/>
    </source>
</evidence>
<evidence type="ECO:0000256" key="1">
    <source>
        <dbReference type="SAM" id="SignalP"/>
    </source>
</evidence>
<comment type="caution">
    <text evidence="2">The sequence shown here is derived from an EMBL/GenBank/DDBJ whole genome shotgun (WGS) entry which is preliminary data.</text>
</comment>
<feature type="signal peptide" evidence="1">
    <location>
        <begin position="1"/>
        <end position="20"/>
    </location>
</feature>
<evidence type="ECO:0000313" key="3">
    <source>
        <dbReference type="Proteomes" id="UP000239002"/>
    </source>
</evidence>
<accession>A0A2S6IQU1</accession>
<dbReference type="OrthoDB" id="9896946at2"/>
<organism evidence="2 3">
    <name type="scientific">Nonlabens xylanidelens</name>
    <dbReference type="NCBI Taxonomy" id="191564"/>
    <lineage>
        <taxon>Bacteria</taxon>
        <taxon>Pseudomonadati</taxon>
        <taxon>Bacteroidota</taxon>
        <taxon>Flavobacteriia</taxon>
        <taxon>Flavobacteriales</taxon>
        <taxon>Flavobacteriaceae</taxon>
        <taxon>Nonlabens</taxon>
    </lineage>
</organism>
<sequence>MKIKILIVLFFLNLCFSACNEIEESNLNYKINTFLSNTDDETLTNGYKFKIYNEGVGKDISKPIPNDTILILKNEFSKKIISSKINRGKVLLLDSTKICELSYKHDQKGEVMRSFLFISQCDRNKGLLLEIKNWVPQYYEQCFKCIEVSIN</sequence>
<dbReference type="RefSeq" id="WP_104514078.1">
    <property type="nucleotide sequence ID" value="NZ_MQVW01000027.1"/>
</dbReference>
<keyword evidence="3" id="KW-1185">Reference proteome</keyword>
<proteinExistence type="predicted"/>
<evidence type="ECO:0008006" key="4">
    <source>
        <dbReference type="Google" id="ProtNLM"/>
    </source>
</evidence>
<feature type="chain" id="PRO_5015684674" description="Lipoprotein" evidence="1">
    <location>
        <begin position="21"/>
        <end position="151"/>
    </location>
</feature>
<name>A0A2S6IQU1_9FLAO</name>
<keyword evidence="1" id="KW-0732">Signal</keyword>
<dbReference type="EMBL" id="PTJE01000001">
    <property type="protein sequence ID" value="PPK96525.1"/>
    <property type="molecule type" value="Genomic_DNA"/>
</dbReference>
<dbReference type="AlphaFoldDB" id="A0A2S6IQU1"/>
<protein>
    <recommendedName>
        <fullName evidence="4">Lipoprotein</fullName>
    </recommendedName>
</protein>